<evidence type="ECO:0000313" key="2">
    <source>
        <dbReference type="Proteomes" id="UP000494108"/>
    </source>
</evidence>
<reference evidence="1 2" key="1">
    <citation type="submission" date="2020-04" db="EMBL/GenBank/DDBJ databases">
        <authorList>
            <person name="De Canck E."/>
        </authorList>
    </citation>
    <scope>NUCLEOTIDE SEQUENCE [LARGE SCALE GENOMIC DNA]</scope>
    <source>
        <strain evidence="1 2">LMG 3431</strain>
    </source>
</reference>
<dbReference type="Proteomes" id="UP000494108">
    <property type="component" value="Unassembled WGS sequence"/>
</dbReference>
<dbReference type="AlphaFoldDB" id="A0A6S7A2M6"/>
<protein>
    <submittedName>
        <fullName evidence="1">Uncharacterized protein</fullName>
    </submittedName>
</protein>
<dbReference type="EMBL" id="CADIJX010000014">
    <property type="protein sequence ID" value="CAB3708094.1"/>
    <property type="molecule type" value="Genomic_DNA"/>
</dbReference>
<name>A0A6S7A2M6_9BURK</name>
<evidence type="ECO:0000313" key="1">
    <source>
        <dbReference type="EMBL" id="CAB3708094.1"/>
    </source>
</evidence>
<organism evidence="1 2">
    <name type="scientific">Achromobacter pestifer</name>
    <dbReference type="NCBI Taxonomy" id="1353889"/>
    <lineage>
        <taxon>Bacteria</taxon>
        <taxon>Pseudomonadati</taxon>
        <taxon>Pseudomonadota</taxon>
        <taxon>Betaproteobacteria</taxon>
        <taxon>Burkholderiales</taxon>
        <taxon>Alcaligenaceae</taxon>
        <taxon>Achromobacter</taxon>
    </lineage>
</organism>
<accession>A0A6S7A2M6</accession>
<sequence>MFALLCVQSQILMRIISAGALVPAPAGHDAVYAVVETPPWAARACCCITWEIWP</sequence>
<keyword evidence="2" id="KW-1185">Reference proteome</keyword>
<gene>
    <name evidence="1" type="ORF">LMG3431_05826</name>
</gene>
<proteinExistence type="predicted"/>